<name>A0A1Q9C2P1_SYMMI</name>
<evidence type="ECO:0000256" key="1">
    <source>
        <dbReference type="ARBA" id="ARBA00008045"/>
    </source>
</evidence>
<dbReference type="PANTHER" id="PTHR21100:SF9">
    <property type="entry name" value="PREFOLDIN SUBUNIT 4"/>
    <property type="match status" value="1"/>
</dbReference>
<feature type="region of interest" description="Disordered" evidence="4">
    <location>
        <begin position="124"/>
        <end position="176"/>
    </location>
</feature>
<dbReference type="GO" id="GO:0005737">
    <property type="term" value="C:cytoplasm"/>
    <property type="evidence" value="ECO:0007669"/>
    <property type="project" value="TreeGrafter"/>
</dbReference>
<protein>
    <submittedName>
        <fullName evidence="5">Prefoldin subunit 4</fullName>
    </submittedName>
</protein>
<organism evidence="5 6">
    <name type="scientific">Symbiodinium microadriaticum</name>
    <name type="common">Dinoflagellate</name>
    <name type="synonym">Zooxanthella microadriatica</name>
    <dbReference type="NCBI Taxonomy" id="2951"/>
    <lineage>
        <taxon>Eukaryota</taxon>
        <taxon>Sar</taxon>
        <taxon>Alveolata</taxon>
        <taxon>Dinophyceae</taxon>
        <taxon>Suessiales</taxon>
        <taxon>Symbiodiniaceae</taxon>
        <taxon>Symbiodinium</taxon>
    </lineage>
</organism>
<sequence>MSCSGSGFFLVCLVRLQRDREQVAREDQQRINRFSRLNLRYDDLDEEIAKIKKDVQTYKDATEEIEGCMEDNGIMVKLGEVFTPVDEDSVLEKLANLVEKSEAALSQKSDEIETVRGELDSLKKEIGAQGGQDPVAHGYRGRKSEKPPEAKRHKRLASGTWAPSNPESGSSSDKEELRKWLAGEDVAGHALDKDPAAGAEPDAAAPLPAAQNAAENAAEADAAAAAAAARVCRAPLSSPAPLSQRSIQRLHLRRPPVINWREAFSKAQDRWDVVEGGARCYYHHSDKGLFFEWDQQTGVLFQYFFGAGEARSVPVGALDLGGTEVGDDDLPERGPIWSSECPDTHAEDLLNGRSSRGHFGSRRSPRRVRAAMTNAIAVIAARAVDMEADMVAVAVAMTMHAVEGVAWLVRETMTNSSLSINVLTERDQVMPSQSGFQLSLFANYTLDGVKATVAISVDSQTEAPCGRCDRTTANALSPVAFQFSWPVLKDTSPSCTDVKIHNGNEILFHWIFRGFRADTDLSVQQQFADEFFIRGVRRGRVRLSVVVAAFSAWRVSVFSFKRGSRTFLVGPIVAMDLKWNCGRRESARLELRVTDRSSEDAVGNGADLDPANAGVVVTFVAGLDAGNFHVQAESKLFSRAGDRRYKGARRDDDMQDRAFTSAVERVNYDQDDDEVVLQVHGQVHAADVDKSRCVGKVSFTKAAVDRNGQNTQDFRRTFYDVYIHYNHNEEDDSSGNEANE</sequence>
<dbReference type="Pfam" id="PF01920">
    <property type="entry name" value="Prefoldin_2"/>
    <property type="match status" value="1"/>
</dbReference>
<dbReference type="Gene3D" id="1.10.287.370">
    <property type="match status" value="1"/>
</dbReference>
<proteinExistence type="inferred from homology"/>
<dbReference type="EMBL" id="LSRX01001822">
    <property type="protein sequence ID" value="OLP77193.1"/>
    <property type="molecule type" value="Genomic_DNA"/>
</dbReference>
<evidence type="ECO:0000313" key="6">
    <source>
        <dbReference type="Proteomes" id="UP000186817"/>
    </source>
</evidence>
<dbReference type="GO" id="GO:0016272">
    <property type="term" value="C:prefoldin complex"/>
    <property type="evidence" value="ECO:0007669"/>
    <property type="project" value="InterPro"/>
</dbReference>
<feature type="region of interest" description="Disordered" evidence="4">
    <location>
        <begin position="191"/>
        <end position="212"/>
    </location>
</feature>
<evidence type="ECO:0000256" key="4">
    <source>
        <dbReference type="SAM" id="MobiDB-lite"/>
    </source>
</evidence>
<feature type="coiled-coil region" evidence="3">
    <location>
        <begin position="34"/>
        <end position="61"/>
    </location>
</feature>
<dbReference type="SUPFAM" id="SSF46579">
    <property type="entry name" value="Prefoldin"/>
    <property type="match status" value="1"/>
</dbReference>
<gene>
    <name evidence="5" type="primary">GIM3</name>
    <name evidence="5" type="ORF">AK812_SmicGene42776</name>
</gene>
<dbReference type="CDD" id="cd23165">
    <property type="entry name" value="Prefoldin_4"/>
    <property type="match status" value="1"/>
</dbReference>
<comment type="similarity">
    <text evidence="1">Belongs to the prefoldin subunit beta family.</text>
</comment>
<feature type="compositionally biased region" description="Polar residues" evidence="4">
    <location>
        <begin position="161"/>
        <end position="171"/>
    </location>
</feature>
<evidence type="ECO:0000256" key="3">
    <source>
        <dbReference type="SAM" id="Coils"/>
    </source>
</evidence>
<keyword evidence="2" id="KW-0143">Chaperone</keyword>
<reference evidence="5 6" key="1">
    <citation type="submission" date="2016-02" db="EMBL/GenBank/DDBJ databases">
        <title>Genome analysis of coral dinoflagellate symbionts highlights evolutionary adaptations to a symbiotic lifestyle.</title>
        <authorList>
            <person name="Aranda M."/>
            <person name="Li Y."/>
            <person name="Liew Y.J."/>
            <person name="Baumgarten S."/>
            <person name="Simakov O."/>
            <person name="Wilson M."/>
            <person name="Piel J."/>
            <person name="Ashoor H."/>
            <person name="Bougouffa S."/>
            <person name="Bajic V.B."/>
            <person name="Ryu T."/>
            <person name="Ravasi T."/>
            <person name="Bayer T."/>
            <person name="Micklem G."/>
            <person name="Kim H."/>
            <person name="Bhak J."/>
            <person name="Lajeunesse T.C."/>
            <person name="Voolstra C.R."/>
        </authorList>
    </citation>
    <scope>NUCLEOTIDE SEQUENCE [LARGE SCALE GENOMIC DNA]</scope>
    <source>
        <strain evidence="5 6">CCMP2467</strain>
    </source>
</reference>
<dbReference type="InterPro" id="IPR016661">
    <property type="entry name" value="PFDN4"/>
</dbReference>
<dbReference type="GO" id="GO:0051082">
    <property type="term" value="F:unfolded protein binding"/>
    <property type="evidence" value="ECO:0007669"/>
    <property type="project" value="InterPro"/>
</dbReference>
<evidence type="ECO:0000256" key="2">
    <source>
        <dbReference type="ARBA" id="ARBA00023186"/>
    </source>
</evidence>
<dbReference type="AlphaFoldDB" id="A0A1Q9C2P1"/>
<accession>A0A1Q9C2P1</accession>
<evidence type="ECO:0000313" key="5">
    <source>
        <dbReference type="EMBL" id="OLP77193.1"/>
    </source>
</evidence>
<dbReference type="Proteomes" id="UP000186817">
    <property type="component" value="Unassembled WGS sequence"/>
</dbReference>
<keyword evidence="6" id="KW-1185">Reference proteome</keyword>
<comment type="caution">
    <text evidence="5">The sequence shown here is derived from an EMBL/GenBank/DDBJ whole genome shotgun (WGS) entry which is preliminary data.</text>
</comment>
<dbReference type="GO" id="GO:0006457">
    <property type="term" value="P:protein folding"/>
    <property type="evidence" value="ECO:0007669"/>
    <property type="project" value="InterPro"/>
</dbReference>
<dbReference type="InterPro" id="IPR002777">
    <property type="entry name" value="PFD_beta-like"/>
</dbReference>
<dbReference type="OrthoDB" id="10250441at2759"/>
<dbReference type="PANTHER" id="PTHR21100">
    <property type="entry name" value="PREFOLDIN SUBUNIT 4"/>
    <property type="match status" value="1"/>
</dbReference>
<feature type="compositionally biased region" description="Low complexity" evidence="4">
    <location>
        <begin position="196"/>
        <end position="212"/>
    </location>
</feature>
<keyword evidence="3" id="KW-0175">Coiled coil</keyword>
<dbReference type="InterPro" id="IPR009053">
    <property type="entry name" value="Prefoldin"/>
</dbReference>